<feature type="region of interest" description="Disordered" evidence="3">
    <location>
        <begin position="132"/>
        <end position="243"/>
    </location>
</feature>
<dbReference type="Gene3D" id="3.40.50.300">
    <property type="entry name" value="P-loop containing nucleotide triphosphate hydrolases"/>
    <property type="match status" value="3"/>
</dbReference>
<keyword evidence="1" id="KW-0547">Nucleotide-binding</keyword>
<evidence type="ECO:0000259" key="4">
    <source>
        <dbReference type="SMART" id="SM00382"/>
    </source>
</evidence>
<evidence type="ECO:0000256" key="3">
    <source>
        <dbReference type="SAM" id="MobiDB-lite"/>
    </source>
</evidence>
<feature type="region of interest" description="Disordered" evidence="3">
    <location>
        <begin position="615"/>
        <end position="634"/>
    </location>
</feature>
<dbReference type="OrthoDB" id="1721884at2759"/>
<dbReference type="Pfam" id="PF07724">
    <property type="entry name" value="AAA_2"/>
    <property type="match status" value="1"/>
</dbReference>
<dbReference type="SMART" id="SM01086">
    <property type="entry name" value="ClpB_D2-small"/>
    <property type="match status" value="1"/>
</dbReference>
<dbReference type="AlphaFoldDB" id="A0A835XJ53"/>
<feature type="domain" description="AAA+ ATPase" evidence="4">
    <location>
        <begin position="291"/>
        <end position="465"/>
    </location>
</feature>
<dbReference type="PANTHER" id="PTHR48102:SF7">
    <property type="entry name" value="ATP-DEPENDENT CLP PROTEASE ATP-BINDING SUBUNIT CLPX-LIKE, MITOCHONDRIAL"/>
    <property type="match status" value="1"/>
</dbReference>
<evidence type="ECO:0000256" key="1">
    <source>
        <dbReference type="ARBA" id="ARBA00022741"/>
    </source>
</evidence>
<feature type="compositionally biased region" description="Low complexity" evidence="3">
    <location>
        <begin position="212"/>
        <end position="230"/>
    </location>
</feature>
<dbReference type="InterPro" id="IPR003959">
    <property type="entry name" value="ATPase_AAA_core"/>
</dbReference>
<dbReference type="InterPro" id="IPR050052">
    <property type="entry name" value="ATP-dep_Clp_protease_ClpX"/>
</dbReference>
<dbReference type="GO" id="GO:0005759">
    <property type="term" value="C:mitochondrial matrix"/>
    <property type="evidence" value="ECO:0007669"/>
    <property type="project" value="TreeGrafter"/>
</dbReference>
<dbReference type="GO" id="GO:0005524">
    <property type="term" value="F:ATP binding"/>
    <property type="evidence" value="ECO:0007669"/>
    <property type="project" value="UniProtKB-KW"/>
</dbReference>
<comment type="caution">
    <text evidence="6">The sequence shown here is derived from an EMBL/GenBank/DDBJ whole genome shotgun (WGS) entry which is preliminary data.</text>
</comment>
<dbReference type="Pfam" id="PF10431">
    <property type="entry name" value="ClpB_D2-small"/>
    <property type="match status" value="1"/>
</dbReference>
<dbReference type="InterPro" id="IPR003593">
    <property type="entry name" value="AAA+_ATPase"/>
</dbReference>
<feature type="compositionally biased region" description="Basic residues" evidence="3">
    <location>
        <begin position="175"/>
        <end position="187"/>
    </location>
</feature>
<dbReference type="InterPro" id="IPR027417">
    <property type="entry name" value="P-loop_NTPase"/>
</dbReference>
<dbReference type="PANTHER" id="PTHR48102">
    <property type="entry name" value="ATP-DEPENDENT CLP PROTEASE ATP-BINDING SUBUNIT CLPX-LIKE, MITOCHONDRIAL-RELATED"/>
    <property type="match status" value="1"/>
</dbReference>
<keyword evidence="2" id="KW-0067">ATP-binding</keyword>
<dbReference type="SUPFAM" id="SSF52540">
    <property type="entry name" value="P-loop containing nucleoside triphosphate hydrolases"/>
    <property type="match status" value="1"/>
</dbReference>
<reference evidence="6" key="1">
    <citation type="journal article" date="2020" name="bioRxiv">
        <title>Comparative genomics of Chlamydomonas.</title>
        <authorList>
            <person name="Craig R.J."/>
            <person name="Hasan A.R."/>
            <person name="Ness R.W."/>
            <person name="Keightley P.D."/>
        </authorList>
    </citation>
    <scope>NUCLEOTIDE SEQUENCE</scope>
    <source>
        <strain evidence="6">CCAP 11/70</strain>
    </source>
</reference>
<dbReference type="GO" id="GO:0051603">
    <property type="term" value="P:proteolysis involved in protein catabolic process"/>
    <property type="evidence" value="ECO:0007669"/>
    <property type="project" value="TreeGrafter"/>
</dbReference>
<dbReference type="Gene3D" id="1.10.8.60">
    <property type="match status" value="1"/>
</dbReference>
<evidence type="ECO:0000313" key="6">
    <source>
        <dbReference type="EMBL" id="KAG2485687.1"/>
    </source>
</evidence>
<feature type="domain" description="Clp ATPase C-terminal" evidence="5">
    <location>
        <begin position="513"/>
        <end position="610"/>
    </location>
</feature>
<feature type="compositionally biased region" description="Polar residues" evidence="3">
    <location>
        <begin position="137"/>
        <end position="154"/>
    </location>
</feature>
<gene>
    <name evidence="6" type="ORF">HYH03_015574</name>
</gene>
<organism evidence="6 7">
    <name type="scientific">Edaphochlamys debaryana</name>
    <dbReference type="NCBI Taxonomy" id="47281"/>
    <lineage>
        <taxon>Eukaryota</taxon>
        <taxon>Viridiplantae</taxon>
        <taxon>Chlorophyta</taxon>
        <taxon>core chlorophytes</taxon>
        <taxon>Chlorophyceae</taxon>
        <taxon>CS clade</taxon>
        <taxon>Chlamydomonadales</taxon>
        <taxon>Chlamydomonadales incertae sedis</taxon>
        <taxon>Edaphochlamys</taxon>
    </lineage>
</organism>
<dbReference type="SMART" id="SM00382">
    <property type="entry name" value="AAA"/>
    <property type="match status" value="1"/>
</dbReference>
<sequence>MRALALTRVVASGKGHGVALLCSQRLLTVPADAVASSNERASVSPAQDYRNGYVHNNYQSSSGMEAAPGVPQYGGQNTTTTSAHQFGFARVPSPRELVRALDQHVIGQAHAKKVLAVATHNHYKRLMAARRMAHGQEQGSSGMHEQLTYGTPLNDTADPRAALERSGHGHDHPHAHGRHTPGAHAHPHPHDSPSPSAPETAHEPHAHHGYVNGANTNSGNSGPNNSTQAGAGPGPAGSSFSRYAPPVARASMEAQRAAEALCHGAHAHGNHAAQAAAEEVAAQLAAQVELDKSNMLLLGPTGSGKTLLAKTLARLVNVPFAMADATTLTQAGYVGDDVESILYKLLQSCNYNVEMAQQGIVYIDEIDKIAKRNAEGFSVTRDVSGEGVQQALLKMLEGVQQALLKMLEGTVVNVPEKGGRKNPRGDFIQIDTRDILFIVGGAFVDLDRQMLDTRVQGSMGFGNKVRPASLGRAGGPRVNSDILLDVQHSDLIQYGLIPEFVGRLPVLVALQELTEEQLVHVLTEPRHALFKQYAQLLAMNGARFRYSKAALRAIARAAQRKGTGTRALRSLMESLLVNSMYELPDTHIEHPVVVLDEAGVVEARGARIVSAREAEEAMEADAGSDSEAEAAEVR</sequence>
<evidence type="ECO:0000313" key="7">
    <source>
        <dbReference type="Proteomes" id="UP000612055"/>
    </source>
</evidence>
<feature type="compositionally biased region" description="Acidic residues" evidence="3">
    <location>
        <begin position="616"/>
        <end position="634"/>
    </location>
</feature>
<proteinExistence type="predicted"/>
<dbReference type="EMBL" id="JAEHOE010000124">
    <property type="protein sequence ID" value="KAG2485687.1"/>
    <property type="molecule type" value="Genomic_DNA"/>
</dbReference>
<protein>
    <submittedName>
        <fullName evidence="6">Uncharacterized protein</fullName>
    </submittedName>
</protein>
<dbReference type="InterPro" id="IPR019489">
    <property type="entry name" value="Clp_ATPase_C"/>
</dbReference>
<evidence type="ECO:0000256" key="2">
    <source>
        <dbReference type="ARBA" id="ARBA00022840"/>
    </source>
</evidence>
<accession>A0A835XJ53</accession>
<dbReference type="GO" id="GO:0016887">
    <property type="term" value="F:ATP hydrolysis activity"/>
    <property type="evidence" value="ECO:0007669"/>
    <property type="project" value="InterPro"/>
</dbReference>
<keyword evidence="7" id="KW-1185">Reference proteome</keyword>
<dbReference type="Proteomes" id="UP000612055">
    <property type="component" value="Unassembled WGS sequence"/>
</dbReference>
<name>A0A835XJ53_9CHLO</name>
<feature type="compositionally biased region" description="Basic and acidic residues" evidence="3">
    <location>
        <begin position="157"/>
        <end position="174"/>
    </location>
</feature>
<evidence type="ECO:0000259" key="5">
    <source>
        <dbReference type="SMART" id="SM01086"/>
    </source>
</evidence>